<evidence type="ECO:0000313" key="7">
    <source>
        <dbReference type="Proteomes" id="UP000682843"/>
    </source>
</evidence>
<dbReference type="PANTHER" id="PTHR23046">
    <property type="entry name" value="PHOSPHORIBOSYLAMINOIMIDAZOLE CARBOXYLASE CATALYTIC SUBUNIT"/>
    <property type="match status" value="1"/>
</dbReference>
<keyword evidence="1 3" id="KW-0658">Purine biosynthesis</keyword>
<accession>A0ABX8ADF6</accession>
<dbReference type="HAMAP" id="MF_01929">
    <property type="entry name" value="PurE_classI"/>
    <property type="match status" value="1"/>
</dbReference>
<evidence type="ECO:0000256" key="3">
    <source>
        <dbReference type="HAMAP-Rule" id="MF_01929"/>
    </source>
</evidence>
<dbReference type="SUPFAM" id="SSF52255">
    <property type="entry name" value="N5-CAIR mutase (phosphoribosylaminoimidazole carboxylase, PurE)"/>
    <property type="match status" value="1"/>
</dbReference>
<name>A0ABX8ADF6_9BRAD</name>
<dbReference type="GO" id="GO:0004638">
    <property type="term" value="F:phosphoribosylaminoimidazole carboxylase activity"/>
    <property type="evidence" value="ECO:0007669"/>
    <property type="project" value="UniProtKB-EC"/>
</dbReference>
<gene>
    <name evidence="3 6" type="primary">purE</name>
    <name evidence="6" type="ORF">RPMA_24115</name>
</gene>
<dbReference type="InterPro" id="IPR033747">
    <property type="entry name" value="PurE_ClassI"/>
</dbReference>
<sequence length="162" mass="16476">MSAPVAIIMGSQSDWETMRHAVDTLTALGIAHDARIVSAHRTPDRLVSFAKGAKAAGFQVIIAGAGGAAHLPGMAAALTELPVFGVPVESKALSGVDSLYSIVQMPGGIPVGTLAIGKPGAINAALLAASVLALHDPALATRLKAWRQAQTDAVAEKPESIK</sequence>
<protein>
    <recommendedName>
        <fullName evidence="3 4">N5-carboxyaminoimidazole ribonucleotide mutase</fullName>
        <shortName evidence="3 4">N5-CAIR mutase</shortName>
        <ecNumber evidence="3 4">5.4.99.18</ecNumber>
    </recommendedName>
    <alternativeName>
        <fullName evidence="3">5-(carboxyamino)imidazole ribonucleotide mutase</fullName>
    </alternativeName>
</protein>
<dbReference type="PIRSF" id="PIRSF001338">
    <property type="entry name" value="AIR_carboxylase"/>
    <property type="match status" value="1"/>
</dbReference>
<keyword evidence="6" id="KW-0456">Lyase</keyword>
<evidence type="ECO:0000256" key="4">
    <source>
        <dbReference type="PIRNR" id="PIRNR001338"/>
    </source>
</evidence>
<evidence type="ECO:0000259" key="5">
    <source>
        <dbReference type="SMART" id="SM01001"/>
    </source>
</evidence>
<comment type="pathway">
    <text evidence="3 4">Purine metabolism; IMP biosynthesis via de novo pathway; 5-amino-1-(5-phospho-D-ribosyl)imidazole-4-carboxylate from 5-amino-1-(5-phospho-D-ribosyl)imidazole (N5-CAIR route): step 2/2.</text>
</comment>
<dbReference type="RefSeq" id="WP_211910230.1">
    <property type="nucleotide sequence ID" value="NZ_CP036498.1"/>
</dbReference>
<comment type="catalytic activity">
    <reaction evidence="3 4">
        <text>5-carboxyamino-1-(5-phospho-D-ribosyl)imidazole + H(+) = 5-amino-1-(5-phospho-D-ribosyl)imidazole-4-carboxylate</text>
        <dbReference type="Rhea" id="RHEA:13193"/>
        <dbReference type="ChEBI" id="CHEBI:15378"/>
        <dbReference type="ChEBI" id="CHEBI:58730"/>
        <dbReference type="ChEBI" id="CHEBI:77657"/>
        <dbReference type="EC" id="5.4.99.18"/>
    </reaction>
</comment>
<keyword evidence="2 3" id="KW-0413">Isomerase</keyword>
<feature type="domain" description="PurE" evidence="5">
    <location>
        <begin position="3"/>
        <end position="154"/>
    </location>
</feature>
<evidence type="ECO:0000256" key="1">
    <source>
        <dbReference type="ARBA" id="ARBA00022755"/>
    </source>
</evidence>
<comment type="similarity">
    <text evidence="3">Belongs to the AIR carboxylase family. Class I subfamily.</text>
</comment>
<keyword evidence="7" id="KW-1185">Reference proteome</keyword>
<dbReference type="EMBL" id="CP036498">
    <property type="protein sequence ID" value="QUS41589.1"/>
    <property type="molecule type" value="Genomic_DNA"/>
</dbReference>
<dbReference type="InterPro" id="IPR000031">
    <property type="entry name" value="PurE_dom"/>
</dbReference>
<evidence type="ECO:0000256" key="2">
    <source>
        <dbReference type="ARBA" id="ARBA00023235"/>
    </source>
</evidence>
<dbReference type="Pfam" id="PF00731">
    <property type="entry name" value="AIRC"/>
    <property type="match status" value="1"/>
</dbReference>
<comment type="function">
    <text evidence="3 4">Catalyzes the conversion of N5-carboxyaminoimidazole ribonucleotide (N5-CAIR) to 4-carboxy-5-aminoimidazole ribonucleotide (CAIR).</text>
</comment>
<dbReference type="SMART" id="SM01001">
    <property type="entry name" value="AIRC"/>
    <property type="match status" value="1"/>
</dbReference>
<dbReference type="NCBIfam" id="TIGR01162">
    <property type="entry name" value="purE"/>
    <property type="match status" value="1"/>
</dbReference>
<dbReference type="Proteomes" id="UP000682843">
    <property type="component" value="Chromosome"/>
</dbReference>
<dbReference type="PANTHER" id="PTHR23046:SF2">
    <property type="entry name" value="PHOSPHORIBOSYLAMINOIMIDAZOLE CARBOXYLASE"/>
    <property type="match status" value="1"/>
</dbReference>
<dbReference type="Gene3D" id="3.40.50.1970">
    <property type="match status" value="1"/>
</dbReference>
<feature type="binding site" evidence="3">
    <location>
        <position position="14"/>
    </location>
    <ligand>
        <name>substrate</name>
    </ligand>
</feature>
<dbReference type="EC" id="5.4.99.18" evidence="3 4"/>
<feature type="binding site" evidence="3">
    <location>
        <position position="41"/>
    </location>
    <ligand>
        <name>substrate</name>
    </ligand>
</feature>
<organism evidence="6 7">
    <name type="scientific">Tardiphaga alba</name>
    <dbReference type="NCBI Taxonomy" id="340268"/>
    <lineage>
        <taxon>Bacteria</taxon>
        <taxon>Pseudomonadati</taxon>
        <taxon>Pseudomonadota</taxon>
        <taxon>Alphaproteobacteria</taxon>
        <taxon>Hyphomicrobiales</taxon>
        <taxon>Nitrobacteraceae</taxon>
        <taxon>Tardiphaga</taxon>
    </lineage>
</organism>
<feature type="binding site" evidence="3">
    <location>
        <position position="11"/>
    </location>
    <ligand>
        <name>substrate</name>
    </ligand>
</feature>
<dbReference type="GO" id="GO:0034023">
    <property type="term" value="F:5-(carboxyamino)imidazole ribonucleotide mutase activity"/>
    <property type="evidence" value="ECO:0007669"/>
    <property type="project" value="UniProtKB-EC"/>
</dbReference>
<proteinExistence type="inferred from homology"/>
<dbReference type="InterPro" id="IPR024694">
    <property type="entry name" value="PurE_prokaryotes"/>
</dbReference>
<reference evidence="6 7" key="1">
    <citation type="submission" date="2019-02" db="EMBL/GenBank/DDBJ databases">
        <title>Emended description of the genus Rhodopseudomonas and description of Rhodopseudomonas albus sp. nov., a non-phototrophic, heavy-metal-tolerant bacterium isolated from garden soil.</title>
        <authorList>
            <person name="Bao Z."/>
            <person name="Cao W.W."/>
            <person name="Sato Y."/>
            <person name="Nishizawa T."/>
            <person name="Zhao J."/>
            <person name="Guo Y."/>
            <person name="Ohta H."/>
        </authorList>
    </citation>
    <scope>NUCLEOTIDE SEQUENCE [LARGE SCALE GENOMIC DNA]</scope>
    <source>
        <strain evidence="6 7">SK50-23</strain>
    </source>
</reference>
<evidence type="ECO:0000313" key="6">
    <source>
        <dbReference type="EMBL" id="QUS41589.1"/>
    </source>
</evidence>